<evidence type="ECO:0000256" key="1">
    <source>
        <dbReference type="ARBA" id="ARBA00004141"/>
    </source>
</evidence>
<keyword evidence="3 6" id="KW-0812">Transmembrane</keyword>
<keyword evidence="4 6" id="KW-1133">Transmembrane helix</keyword>
<protein>
    <submittedName>
        <fullName evidence="7">Uncharacterized protein</fullName>
    </submittedName>
</protein>
<dbReference type="AlphaFoldDB" id="A0A2R6VZM5"/>
<feature type="transmembrane region" description="Helical" evidence="6">
    <location>
        <begin position="86"/>
        <end position="109"/>
    </location>
</feature>
<organism evidence="7 8">
    <name type="scientific">Marchantia polymorpha</name>
    <name type="common">Common liverwort</name>
    <name type="synonym">Marchantia aquatica</name>
    <dbReference type="NCBI Taxonomy" id="3197"/>
    <lineage>
        <taxon>Eukaryota</taxon>
        <taxon>Viridiplantae</taxon>
        <taxon>Streptophyta</taxon>
        <taxon>Embryophyta</taxon>
        <taxon>Marchantiophyta</taxon>
        <taxon>Marchantiopsida</taxon>
        <taxon>Marchantiidae</taxon>
        <taxon>Marchantiales</taxon>
        <taxon>Marchantiaceae</taxon>
        <taxon>Marchantia</taxon>
    </lineage>
</organism>
<evidence type="ECO:0000256" key="4">
    <source>
        <dbReference type="ARBA" id="ARBA00022989"/>
    </source>
</evidence>
<evidence type="ECO:0000256" key="6">
    <source>
        <dbReference type="SAM" id="Phobius"/>
    </source>
</evidence>
<dbReference type="Proteomes" id="UP000244005">
    <property type="component" value="Unassembled WGS sequence"/>
</dbReference>
<dbReference type="EMBL" id="KZ772892">
    <property type="protein sequence ID" value="PTQ27053.1"/>
    <property type="molecule type" value="Genomic_DNA"/>
</dbReference>
<dbReference type="Gramene" id="Mp2g20540.1">
    <property type="protein sequence ID" value="Mp2g20540.1.cds"/>
    <property type="gene ID" value="Mp2g20540"/>
</dbReference>
<name>A0A2R6VZM5_MARPO</name>
<reference evidence="8" key="1">
    <citation type="journal article" date="2017" name="Cell">
        <title>Insights into land plant evolution garnered from the Marchantia polymorpha genome.</title>
        <authorList>
            <person name="Bowman J.L."/>
            <person name="Kohchi T."/>
            <person name="Yamato K.T."/>
            <person name="Jenkins J."/>
            <person name="Shu S."/>
            <person name="Ishizaki K."/>
            <person name="Yamaoka S."/>
            <person name="Nishihama R."/>
            <person name="Nakamura Y."/>
            <person name="Berger F."/>
            <person name="Adam C."/>
            <person name="Aki S.S."/>
            <person name="Althoff F."/>
            <person name="Araki T."/>
            <person name="Arteaga-Vazquez M.A."/>
            <person name="Balasubrmanian S."/>
            <person name="Barry K."/>
            <person name="Bauer D."/>
            <person name="Boehm C.R."/>
            <person name="Briginshaw L."/>
            <person name="Caballero-Perez J."/>
            <person name="Catarino B."/>
            <person name="Chen F."/>
            <person name="Chiyoda S."/>
            <person name="Chovatia M."/>
            <person name="Davies K.M."/>
            <person name="Delmans M."/>
            <person name="Demura T."/>
            <person name="Dierschke T."/>
            <person name="Dolan L."/>
            <person name="Dorantes-Acosta A.E."/>
            <person name="Eklund D.M."/>
            <person name="Florent S.N."/>
            <person name="Flores-Sandoval E."/>
            <person name="Fujiyama A."/>
            <person name="Fukuzawa H."/>
            <person name="Galik B."/>
            <person name="Grimanelli D."/>
            <person name="Grimwood J."/>
            <person name="Grossniklaus U."/>
            <person name="Hamada T."/>
            <person name="Haseloff J."/>
            <person name="Hetherington A.J."/>
            <person name="Higo A."/>
            <person name="Hirakawa Y."/>
            <person name="Hundley H.N."/>
            <person name="Ikeda Y."/>
            <person name="Inoue K."/>
            <person name="Inoue S.I."/>
            <person name="Ishida S."/>
            <person name="Jia Q."/>
            <person name="Kakita M."/>
            <person name="Kanazawa T."/>
            <person name="Kawai Y."/>
            <person name="Kawashima T."/>
            <person name="Kennedy M."/>
            <person name="Kinose K."/>
            <person name="Kinoshita T."/>
            <person name="Kohara Y."/>
            <person name="Koide E."/>
            <person name="Komatsu K."/>
            <person name="Kopischke S."/>
            <person name="Kubo M."/>
            <person name="Kyozuka J."/>
            <person name="Lagercrantz U."/>
            <person name="Lin S.S."/>
            <person name="Lindquist E."/>
            <person name="Lipzen A.M."/>
            <person name="Lu C.W."/>
            <person name="De Luna E."/>
            <person name="Martienssen R.A."/>
            <person name="Minamino N."/>
            <person name="Mizutani M."/>
            <person name="Mizutani M."/>
            <person name="Mochizuki N."/>
            <person name="Monte I."/>
            <person name="Mosher R."/>
            <person name="Nagasaki H."/>
            <person name="Nakagami H."/>
            <person name="Naramoto S."/>
            <person name="Nishitani K."/>
            <person name="Ohtani M."/>
            <person name="Okamoto T."/>
            <person name="Okumura M."/>
            <person name="Phillips J."/>
            <person name="Pollak B."/>
            <person name="Reinders A."/>
            <person name="Rovekamp M."/>
            <person name="Sano R."/>
            <person name="Sawa S."/>
            <person name="Schmid M.W."/>
            <person name="Shirakawa M."/>
            <person name="Solano R."/>
            <person name="Spunde A."/>
            <person name="Suetsugu N."/>
            <person name="Sugano S."/>
            <person name="Sugiyama A."/>
            <person name="Sun R."/>
            <person name="Suzuki Y."/>
            <person name="Takenaka M."/>
            <person name="Takezawa D."/>
            <person name="Tomogane H."/>
            <person name="Tsuzuki M."/>
            <person name="Ueda T."/>
            <person name="Umeda M."/>
            <person name="Ward J.M."/>
            <person name="Watanabe Y."/>
            <person name="Yazaki K."/>
            <person name="Yokoyama R."/>
            <person name="Yoshitake Y."/>
            <person name="Yotsui I."/>
            <person name="Zachgo S."/>
            <person name="Schmutz J."/>
        </authorList>
    </citation>
    <scope>NUCLEOTIDE SEQUENCE [LARGE SCALE GENOMIC DNA]</scope>
    <source>
        <strain evidence="8">Tak-1</strain>
    </source>
</reference>
<evidence type="ECO:0000256" key="2">
    <source>
        <dbReference type="ARBA" id="ARBA00005982"/>
    </source>
</evidence>
<sequence>MAFYSISANLSMDLQEALHEDVSVSARNVNNWVGTTFLTPLRCWTIASVSCSYFVALALVVMSVTFSTPKPQFVALALPTSLQVGFFYMSLYLMALGAGGIKSCVASFASDQFDDGNRKEAKRKMSFMIWWFVGISFGTMCSVSFLMGDSCTYLLFHDHNIPLVTPLYRHRKPIKNPFARVAQVIVAACRKYSVELPHDDDLLYKIDEKEALGPANCKLPHTQDFTFLDKATVPGEEVIIYNCKDARPDPWKLCTMTKVEEVKLLTRLLPICIESHGSTMNRKIETIGFQIPAASFPLFVTFTIYSLPLYDQFFVSFMRRFTAEERGIFLLQRFEVGQVVSTLSIIVAACDYSATLNLPMSVFWLTPQLMSLPEILQMLNSEVTRRSHSAA</sequence>
<comment type="subcellular location">
    <subcellularLocation>
        <location evidence="1">Membrane</location>
        <topology evidence="1">Multi-pass membrane protein</topology>
    </subcellularLocation>
</comment>
<evidence type="ECO:0000313" key="8">
    <source>
        <dbReference type="Proteomes" id="UP000244005"/>
    </source>
</evidence>
<dbReference type="Pfam" id="PF00854">
    <property type="entry name" value="PTR2"/>
    <property type="match status" value="2"/>
</dbReference>
<dbReference type="InterPro" id="IPR000109">
    <property type="entry name" value="POT_fam"/>
</dbReference>
<evidence type="ECO:0000256" key="5">
    <source>
        <dbReference type="ARBA" id="ARBA00023136"/>
    </source>
</evidence>
<feature type="transmembrane region" description="Helical" evidence="6">
    <location>
        <begin position="44"/>
        <end position="66"/>
    </location>
</feature>
<dbReference type="Gene3D" id="1.20.1250.20">
    <property type="entry name" value="MFS general substrate transporter like domains"/>
    <property type="match status" value="1"/>
</dbReference>
<proteinExistence type="inferred from homology"/>
<dbReference type="OrthoDB" id="8904098at2759"/>
<feature type="transmembrane region" description="Helical" evidence="6">
    <location>
        <begin position="129"/>
        <end position="147"/>
    </location>
</feature>
<keyword evidence="8" id="KW-1185">Reference proteome</keyword>
<accession>A0A2R6VZM5</accession>
<evidence type="ECO:0000256" key="3">
    <source>
        <dbReference type="ARBA" id="ARBA00022692"/>
    </source>
</evidence>
<dbReference type="GO" id="GO:0016020">
    <property type="term" value="C:membrane"/>
    <property type="evidence" value="ECO:0000318"/>
    <property type="project" value="GO_Central"/>
</dbReference>
<keyword evidence="5 6" id="KW-0472">Membrane</keyword>
<dbReference type="GO" id="GO:0022857">
    <property type="term" value="F:transmembrane transporter activity"/>
    <property type="evidence" value="ECO:0000318"/>
    <property type="project" value="GO_Central"/>
</dbReference>
<dbReference type="PANTHER" id="PTHR11654">
    <property type="entry name" value="OLIGOPEPTIDE TRANSPORTER-RELATED"/>
    <property type="match status" value="1"/>
</dbReference>
<dbReference type="GO" id="GO:0055085">
    <property type="term" value="P:transmembrane transport"/>
    <property type="evidence" value="ECO:0000318"/>
    <property type="project" value="GO_Central"/>
</dbReference>
<dbReference type="InterPro" id="IPR036259">
    <property type="entry name" value="MFS_trans_sf"/>
</dbReference>
<gene>
    <name evidence="7" type="ORF">MARPO_0231s0001</name>
</gene>
<comment type="similarity">
    <text evidence="2">Belongs to the major facilitator superfamily. Proton-dependent oligopeptide transporter (POT/PTR) (TC 2.A.17) family.</text>
</comment>
<evidence type="ECO:0000313" key="7">
    <source>
        <dbReference type="EMBL" id="PTQ27053.1"/>
    </source>
</evidence>